<accession>A0A8J3FBA9</accession>
<proteinExistence type="predicted"/>
<dbReference type="EMBL" id="BMQB01000001">
    <property type="protein sequence ID" value="GGJ81811.1"/>
    <property type="molecule type" value="Genomic_DNA"/>
</dbReference>
<reference evidence="3" key="1">
    <citation type="journal article" date="2014" name="Int. J. Syst. Evol. Microbiol.">
        <title>Complete genome sequence of Corynebacterium casei LMG S-19264T (=DSM 44701T), isolated from a smear-ripened cheese.</title>
        <authorList>
            <consortium name="US DOE Joint Genome Institute (JGI-PGF)"/>
            <person name="Walter F."/>
            <person name="Albersmeier A."/>
            <person name="Kalinowski J."/>
            <person name="Ruckert C."/>
        </authorList>
    </citation>
    <scope>NUCLEOTIDE SEQUENCE</scope>
    <source>
        <strain evidence="3">JCM 3090</strain>
    </source>
</reference>
<evidence type="ECO:0000313" key="3">
    <source>
        <dbReference type="EMBL" id="GGJ81811.1"/>
    </source>
</evidence>
<dbReference type="Pfam" id="PF14040">
    <property type="entry name" value="DNase_NucA_NucB"/>
    <property type="match status" value="1"/>
</dbReference>
<feature type="domain" description="Deoxyribonuclease NucA/NucB" evidence="2">
    <location>
        <begin position="10"/>
        <end position="82"/>
    </location>
</feature>
<feature type="compositionally biased region" description="Basic and acidic residues" evidence="1">
    <location>
        <begin position="1"/>
        <end position="12"/>
    </location>
</feature>
<comment type="caution">
    <text evidence="3">The sequence shown here is derived from an EMBL/GenBank/DDBJ whole genome shotgun (WGS) entry which is preliminary data.</text>
</comment>
<evidence type="ECO:0000259" key="2">
    <source>
        <dbReference type="Pfam" id="PF14040"/>
    </source>
</evidence>
<keyword evidence="4" id="KW-1185">Reference proteome</keyword>
<organism evidence="3 4">
    <name type="scientific">Pilimelia anulata</name>
    <dbReference type="NCBI Taxonomy" id="53371"/>
    <lineage>
        <taxon>Bacteria</taxon>
        <taxon>Bacillati</taxon>
        <taxon>Actinomycetota</taxon>
        <taxon>Actinomycetes</taxon>
        <taxon>Micromonosporales</taxon>
        <taxon>Micromonosporaceae</taxon>
        <taxon>Pilimelia</taxon>
    </lineage>
</organism>
<dbReference type="InterPro" id="IPR029476">
    <property type="entry name" value="DNase_NucA_NucB"/>
</dbReference>
<reference evidence="3" key="2">
    <citation type="submission" date="2020-09" db="EMBL/GenBank/DDBJ databases">
        <authorList>
            <person name="Sun Q."/>
            <person name="Ohkuma M."/>
        </authorList>
    </citation>
    <scope>NUCLEOTIDE SEQUENCE</scope>
    <source>
        <strain evidence="3">JCM 3090</strain>
    </source>
</reference>
<feature type="region of interest" description="Disordered" evidence="1">
    <location>
        <begin position="1"/>
        <end position="32"/>
    </location>
</feature>
<name>A0A8J3FBA9_9ACTN</name>
<dbReference type="AlphaFoldDB" id="A0A8J3FBA9"/>
<dbReference type="Proteomes" id="UP000649739">
    <property type="component" value="Unassembled WGS sequence"/>
</dbReference>
<dbReference type="RefSeq" id="WP_189168727.1">
    <property type="nucleotide sequence ID" value="NZ_BMQB01000001.1"/>
</dbReference>
<evidence type="ECO:0000313" key="4">
    <source>
        <dbReference type="Proteomes" id="UP000649739"/>
    </source>
</evidence>
<sequence length="90" mass="10207">MTRLTDKDKQAENSRVACPSSLPRPPGQQCDEYPMASTWQGAAITVSFSRRMIDKDNNEIAGQELNAFYLADRIIEKDPFYVAVDLTRRP</sequence>
<protein>
    <recommendedName>
        <fullName evidence="2">Deoxyribonuclease NucA/NucB domain-containing protein</fullName>
    </recommendedName>
</protein>
<evidence type="ECO:0000256" key="1">
    <source>
        <dbReference type="SAM" id="MobiDB-lite"/>
    </source>
</evidence>
<gene>
    <name evidence="3" type="ORF">GCM10010123_09520</name>
</gene>